<keyword evidence="2" id="KW-1185">Reference proteome</keyword>
<evidence type="ECO:0000313" key="2">
    <source>
        <dbReference type="Proteomes" id="UP000079169"/>
    </source>
</evidence>
<feature type="compositionally biased region" description="Basic and acidic residues" evidence="1">
    <location>
        <begin position="17"/>
        <end position="33"/>
    </location>
</feature>
<dbReference type="KEGG" id="dci:103518159"/>
<feature type="region of interest" description="Disordered" evidence="1">
    <location>
        <begin position="83"/>
        <end position="115"/>
    </location>
</feature>
<feature type="compositionally biased region" description="Basic and acidic residues" evidence="1">
    <location>
        <begin position="42"/>
        <end position="63"/>
    </location>
</feature>
<protein>
    <submittedName>
        <fullName evidence="3">Uncharacterized protein LOC103518159</fullName>
    </submittedName>
</protein>
<evidence type="ECO:0000256" key="1">
    <source>
        <dbReference type="SAM" id="MobiDB-lite"/>
    </source>
</evidence>
<dbReference type="RefSeq" id="XP_026685830.1">
    <property type="nucleotide sequence ID" value="XM_026830029.1"/>
</dbReference>
<dbReference type="AlphaFoldDB" id="A0A3Q0JGM0"/>
<organism evidence="2 3">
    <name type="scientific">Diaphorina citri</name>
    <name type="common">Asian citrus psyllid</name>
    <dbReference type="NCBI Taxonomy" id="121845"/>
    <lineage>
        <taxon>Eukaryota</taxon>
        <taxon>Metazoa</taxon>
        <taxon>Ecdysozoa</taxon>
        <taxon>Arthropoda</taxon>
        <taxon>Hexapoda</taxon>
        <taxon>Insecta</taxon>
        <taxon>Pterygota</taxon>
        <taxon>Neoptera</taxon>
        <taxon>Paraneoptera</taxon>
        <taxon>Hemiptera</taxon>
        <taxon>Sternorrhyncha</taxon>
        <taxon>Psylloidea</taxon>
        <taxon>Psyllidae</taxon>
        <taxon>Diaphorininae</taxon>
        <taxon>Diaphorina</taxon>
    </lineage>
</organism>
<name>A0A3Q0JGM0_DIACI</name>
<evidence type="ECO:0000313" key="3">
    <source>
        <dbReference type="RefSeq" id="XP_026685830.1"/>
    </source>
</evidence>
<proteinExistence type="predicted"/>
<dbReference type="Proteomes" id="UP000079169">
    <property type="component" value="Unplaced"/>
</dbReference>
<dbReference type="GeneID" id="103518159"/>
<dbReference type="PaxDb" id="121845-A0A3Q0JGM0"/>
<accession>A0A3Q0JGM0</accession>
<feature type="compositionally biased region" description="Polar residues" evidence="1">
    <location>
        <begin position="7"/>
        <end position="16"/>
    </location>
</feature>
<gene>
    <name evidence="3" type="primary">LOC103518159</name>
</gene>
<feature type="region of interest" description="Disordered" evidence="1">
    <location>
        <begin position="1"/>
        <end position="63"/>
    </location>
</feature>
<sequence length="115" mass="12844">MDVNDLLGSTNRLSPRQNDDAEQKENLNEEKDSPVMNSNNDISKKEEQGEKETITSETNLEKLGDQVDCDNKNLENETDYNVPLEDLDETAEDCGSNDNAEECIGKTDQSSIVCQ</sequence>
<reference evidence="3" key="1">
    <citation type="submission" date="2025-08" db="UniProtKB">
        <authorList>
            <consortium name="RefSeq"/>
        </authorList>
    </citation>
    <scope>IDENTIFICATION</scope>
</reference>